<evidence type="ECO:0000313" key="2">
    <source>
        <dbReference type="EMBL" id="SLM19115.1"/>
    </source>
</evidence>
<accession>A0A3P3XS54</accession>
<reference evidence="2" key="1">
    <citation type="submission" date="2017-02" db="EMBL/GenBank/DDBJ databases">
        <authorList>
            <person name="Regsiter A."/>
            <person name="William W."/>
        </authorList>
    </citation>
    <scope>NUCLEOTIDE SEQUENCE</scope>
    <source>
        <strain evidence="2">BdmA 4</strain>
    </source>
</reference>
<name>A0A3P3XS54_9SPIR</name>
<feature type="region of interest" description="Disordered" evidence="1">
    <location>
        <begin position="1"/>
        <end position="24"/>
    </location>
</feature>
<proteinExistence type="predicted"/>
<dbReference type="EMBL" id="FWDO01000005">
    <property type="protein sequence ID" value="SLM19115.1"/>
    <property type="molecule type" value="Genomic_DNA"/>
</dbReference>
<sequence length="79" mass="8627">MKRLDKLKADIQSVSRPPRARGLKQSVHTAYDQMGAVAPPAGAWIETEAERRTAGVAQVAPPAGAWIETMKPSYSSWCF</sequence>
<organism evidence="2">
    <name type="scientific">uncultured spirochete</name>
    <dbReference type="NCBI Taxonomy" id="156406"/>
    <lineage>
        <taxon>Bacteria</taxon>
        <taxon>Pseudomonadati</taxon>
        <taxon>Spirochaetota</taxon>
        <taxon>Spirochaetia</taxon>
        <taxon>Spirochaetales</taxon>
        <taxon>environmental samples</taxon>
    </lineage>
</organism>
<dbReference type="AlphaFoldDB" id="A0A3P3XS54"/>
<gene>
    <name evidence="2" type="ORF">SPIRO4BDMA_50630</name>
</gene>
<evidence type="ECO:0000256" key="1">
    <source>
        <dbReference type="SAM" id="MobiDB-lite"/>
    </source>
</evidence>
<protein>
    <submittedName>
        <fullName evidence="2">Uncharacterized protein</fullName>
    </submittedName>
</protein>